<evidence type="ECO:0000259" key="1">
    <source>
        <dbReference type="Pfam" id="PF01881"/>
    </source>
</evidence>
<dbReference type="Pfam" id="PF01881">
    <property type="entry name" value="Cas_Cas6_C"/>
    <property type="match status" value="1"/>
</dbReference>
<dbReference type="AlphaFoldDB" id="A0A1G7SP12"/>
<dbReference type="Gene3D" id="3.30.70.1900">
    <property type="match status" value="1"/>
</dbReference>
<gene>
    <name evidence="2" type="ORF">SAMN04488067_12310</name>
</gene>
<keyword evidence="3" id="KW-1185">Reference proteome</keyword>
<dbReference type="InterPro" id="IPR049435">
    <property type="entry name" value="Cas_Cas6_C"/>
</dbReference>
<organism evidence="2 3">
    <name type="scientific">Halorubrum xinjiangense</name>
    <dbReference type="NCBI Taxonomy" id="261291"/>
    <lineage>
        <taxon>Archaea</taxon>
        <taxon>Methanobacteriati</taxon>
        <taxon>Methanobacteriota</taxon>
        <taxon>Stenosarchaea group</taxon>
        <taxon>Halobacteria</taxon>
        <taxon>Halobacteriales</taxon>
        <taxon>Haloferacaceae</taxon>
        <taxon>Halorubrum</taxon>
    </lineage>
</organism>
<protein>
    <submittedName>
        <fullName evidence="2">CRISPR-associated endoribonuclease Cas6</fullName>
    </submittedName>
</protein>
<proteinExistence type="predicted"/>
<reference evidence="2 3" key="1">
    <citation type="submission" date="2016-10" db="EMBL/GenBank/DDBJ databases">
        <authorList>
            <person name="Varghese N."/>
            <person name="Submissions S."/>
        </authorList>
    </citation>
    <scope>NUCLEOTIDE SEQUENCE [LARGE SCALE GENOMIC DNA]</scope>
    <source>
        <strain evidence="2 3">CGMCC 1.3527</strain>
    </source>
</reference>
<evidence type="ECO:0000313" key="3">
    <source>
        <dbReference type="Proteomes" id="UP000324020"/>
    </source>
</evidence>
<evidence type="ECO:0000313" key="2">
    <source>
        <dbReference type="EMBL" id="SDG24827.1"/>
    </source>
</evidence>
<feature type="domain" description="CRISPR associated protein Cas6 C-terminal" evidence="1">
    <location>
        <begin position="5"/>
        <end position="99"/>
    </location>
</feature>
<sequence>MEPLQTQLQQNLDKKHNLFCPEELPGPTDRDGGLFSEYELIKTFALPLEVTQGEERTVVLSKWRFEYEVRDEHHRRHLNLALDAGIGERNALGLGFINIEEGSKVSPREALQAQEGSR</sequence>
<dbReference type="EMBL" id="FNBO01000023">
    <property type="protein sequence ID" value="SDG24827.1"/>
    <property type="molecule type" value="Genomic_DNA"/>
</dbReference>
<accession>A0A1G7SP12</accession>
<name>A0A1G7SP12_9EURY</name>
<dbReference type="Proteomes" id="UP000324020">
    <property type="component" value="Unassembled WGS sequence"/>
</dbReference>